<dbReference type="InterPro" id="IPR029063">
    <property type="entry name" value="SAM-dependent_MTases_sf"/>
</dbReference>
<keyword evidence="3" id="KW-1185">Reference proteome</keyword>
<dbReference type="Pfam" id="PF13649">
    <property type="entry name" value="Methyltransf_25"/>
    <property type="match status" value="1"/>
</dbReference>
<evidence type="ECO:0000259" key="1">
    <source>
        <dbReference type="Pfam" id="PF13649"/>
    </source>
</evidence>
<proteinExistence type="predicted"/>
<dbReference type="InterPro" id="IPR050508">
    <property type="entry name" value="Methyltransf_Superfamily"/>
</dbReference>
<dbReference type="GO" id="GO:0032259">
    <property type="term" value="P:methylation"/>
    <property type="evidence" value="ECO:0007669"/>
    <property type="project" value="UniProtKB-KW"/>
</dbReference>
<evidence type="ECO:0000313" key="3">
    <source>
        <dbReference type="Proteomes" id="UP001549204"/>
    </source>
</evidence>
<dbReference type="CDD" id="cd02440">
    <property type="entry name" value="AdoMet_MTases"/>
    <property type="match status" value="1"/>
</dbReference>
<evidence type="ECO:0000313" key="2">
    <source>
        <dbReference type="EMBL" id="MET3580130.1"/>
    </source>
</evidence>
<comment type="caution">
    <text evidence="2">The sequence shown here is derived from an EMBL/GenBank/DDBJ whole genome shotgun (WGS) entry which is preliminary data.</text>
</comment>
<dbReference type="Proteomes" id="UP001549204">
    <property type="component" value="Unassembled WGS sequence"/>
</dbReference>
<dbReference type="EMBL" id="JBEPMC010000005">
    <property type="protein sequence ID" value="MET3580130.1"/>
    <property type="molecule type" value="Genomic_DNA"/>
</dbReference>
<organism evidence="2 3">
    <name type="scientific">Mesorhizobium robiniae</name>
    <dbReference type="NCBI Taxonomy" id="559315"/>
    <lineage>
        <taxon>Bacteria</taxon>
        <taxon>Pseudomonadati</taxon>
        <taxon>Pseudomonadota</taxon>
        <taxon>Alphaproteobacteria</taxon>
        <taxon>Hyphomicrobiales</taxon>
        <taxon>Phyllobacteriaceae</taxon>
        <taxon>Mesorhizobium</taxon>
    </lineage>
</organism>
<dbReference type="PANTHER" id="PTHR42912">
    <property type="entry name" value="METHYLTRANSFERASE"/>
    <property type="match status" value="1"/>
</dbReference>
<dbReference type="GO" id="GO:0008168">
    <property type="term" value="F:methyltransferase activity"/>
    <property type="evidence" value="ECO:0007669"/>
    <property type="project" value="UniProtKB-KW"/>
</dbReference>
<dbReference type="Gene3D" id="3.40.50.150">
    <property type="entry name" value="Vaccinia Virus protein VP39"/>
    <property type="match status" value="1"/>
</dbReference>
<keyword evidence="2" id="KW-0808">Transferase</keyword>
<accession>A0ABV2GPC2</accession>
<name>A0ABV2GPC2_9HYPH</name>
<dbReference type="InterPro" id="IPR041698">
    <property type="entry name" value="Methyltransf_25"/>
</dbReference>
<feature type="domain" description="Methyltransferase" evidence="1">
    <location>
        <begin position="59"/>
        <end position="151"/>
    </location>
</feature>
<dbReference type="SUPFAM" id="SSF53335">
    <property type="entry name" value="S-adenosyl-L-methionine-dependent methyltransferases"/>
    <property type="match status" value="1"/>
</dbReference>
<keyword evidence="2" id="KW-0489">Methyltransferase</keyword>
<reference evidence="2 3" key="1">
    <citation type="submission" date="2024-06" db="EMBL/GenBank/DDBJ databases">
        <title>Genomic Encyclopedia of Type Strains, Phase IV (KMG-IV): sequencing the most valuable type-strain genomes for metagenomic binning, comparative biology and taxonomic classification.</title>
        <authorList>
            <person name="Goeker M."/>
        </authorList>
    </citation>
    <scope>NUCLEOTIDE SEQUENCE [LARGE SCALE GENOMIC DNA]</scope>
    <source>
        <strain evidence="2 3">DSM 100022</strain>
    </source>
</reference>
<gene>
    <name evidence="2" type="ORF">ABID19_003168</name>
</gene>
<sequence>MTEAPWFSKYRTPSAEEMQRVGAPNWEVFKRQAEVIEPVISSHLKSEFGFWPWTKPKTILDFGCGVGRVALKMHAEKKWPTHCCDVNRIGAAYLQRQIPEISVLHTKYDPPLPYEDRTFDAIYSVSVWTHMPEEAQDRWLKEMARILKPGGIALITTSGYKAMQARRKRGDPGWTEITDEQLKERGFIYIEYERFGHKKSTDYPGITSSYGLTAHDDDYIRRHWSQFFEIRDIKRGVISNVQDLVICKKR</sequence>
<dbReference type="RefSeq" id="WP_354491854.1">
    <property type="nucleotide sequence ID" value="NZ_JBEPMC010000005.1"/>
</dbReference>
<protein>
    <submittedName>
        <fullName evidence="2">SAM-dependent methyltransferase</fullName>
    </submittedName>
</protein>